<accession>A0A6M9F789</accession>
<protein>
    <submittedName>
        <fullName evidence="4">Restriction endonuclease subunit S</fullName>
    </submittedName>
</protein>
<dbReference type="SUPFAM" id="SSF116734">
    <property type="entry name" value="DNA methylase specificity domain"/>
    <property type="match status" value="2"/>
</dbReference>
<evidence type="ECO:0000313" key="5">
    <source>
        <dbReference type="Proteomes" id="UP000501099"/>
    </source>
</evidence>
<dbReference type="GO" id="GO:0004519">
    <property type="term" value="F:endonuclease activity"/>
    <property type="evidence" value="ECO:0007669"/>
    <property type="project" value="UniProtKB-KW"/>
</dbReference>
<name>A0A6M9F789_STRMT</name>
<dbReference type="GO" id="GO:0003677">
    <property type="term" value="F:DNA binding"/>
    <property type="evidence" value="ECO:0007669"/>
    <property type="project" value="UniProtKB-KW"/>
</dbReference>
<dbReference type="Gene3D" id="3.90.220.20">
    <property type="entry name" value="DNA methylase specificity domains"/>
    <property type="match status" value="2"/>
</dbReference>
<dbReference type="GO" id="GO:0009307">
    <property type="term" value="P:DNA restriction-modification system"/>
    <property type="evidence" value="ECO:0007669"/>
    <property type="project" value="UniProtKB-KW"/>
</dbReference>
<dbReference type="REBASE" id="402456">
    <property type="entry name" value="S.SmiV3A4ORF495P"/>
</dbReference>
<dbReference type="PANTHER" id="PTHR30408:SF12">
    <property type="entry name" value="TYPE I RESTRICTION ENZYME MJAVIII SPECIFICITY SUBUNIT"/>
    <property type="match status" value="1"/>
</dbReference>
<dbReference type="RefSeq" id="WP_173875684.1">
    <property type="nucleotide sequence ID" value="NZ_CP047883.1"/>
</dbReference>
<dbReference type="InterPro" id="IPR044946">
    <property type="entry name" value="Restrct_endonuc_typeI_TRD_sf"/>
</dbReference>
<reference evidence="4 5" key="1">
    <citation type="submission" date="2020-01" db="EMBL/GenBank/DDBJ databases">
        <title>Complete genome sequence of the tetracycline resistane Streptococcus mitis isolate S022-V3-A4.</title>
        <authorList>
            <person name="Pinzauti D."/>
            <person name="Iannelli F."/>
            <person name="Pozzi G."/>
            <person name="Santoro F."/>
        </authorList>
    </citation>
    <scope>NUCLEOTIDE SEQUENCE [LARGE SCALE GENOMIC DNA]</scope>
    <source>
        <strain evidence="4 5">S022-V3-A4</strain>
    </source>
</reference>
<evidence type="ECO:0000256" key="2">
    <source>
        <dbReference type="ARBA" id="ARBA00023125"/>
    </source>
</evidence>
<evidence type="ECO:0000256" key="3">
    <source>
        <dbReference type="SAM" id="Coils"/>
    </source>
</evidence>
<feature type="coiled-coil region" evidence="3">
    <location>
        <begin position="378"/>
        <end position="405"/>
    </location>
</feature>
<gene>
    <name evidence="4" type="ORF">M594_00490</name>
</gene>
<evidence type="ECO:0000256" key="1">
    <source>
        <dbReference type="ARBA" id="ARBA00022747"/>
    </source>
</evidence>
<keyword evidence="2" id="KW-0238">DNA-binding</keyword>
<keyword evidence="4" id="KW-0255">Endonuclease</keyword>
<dbReference type="Proteomes" id="UP000501099">
    <property type="component" value="Chromosome"/>
</dbReference>
<keyword evidence="3" id="KW-0175">Coiled coil</keyword>
<proteinExistence type="predicted"/>
<sequence length="408" mass="46406">MTKQPSYRFVGFEDEWKEKYLYEVLKVSKDRNVDLAYDKNQVLSVSREAGVVNQIEYQGRSFAGADLSNYKIVNKENLIYTKSPLKGAPYGIFQISYTTGIVSPLYAVFKSTKQIFAPFVGLSLTDDNKASKYLSPIVTKGAKNTINITDEGSLQGKLLFPSILEQTIMHTFFQDIDQLISIQQRKLEVLKEQKKTYLKLLFPAKGQTKPDLRFAGFEDEWKEKYLYEVLKVSKDRNVDLAYDKNQVLSVSREAGVVNQIEYQGRSFAGADLSNYKIVNKENLIYTKSPLKGAPYGIFQISYTTGIVSPLYAVFKSTKQIFAPFVGLSLMDDNKASKYLSPIVTKGAKNTINITDEGSLQGKLLFPSMEEQRIIHTFFQDLDKSIAKQEEKVNQLKESKQTLLRKMFI</sequence>
<dbReference type="EMBL" id="CP047883">
    <property type="protein sequence ID" value="QKL32289.1"/>
    <property type="molecule type" value="Genomic_DNA"/>
</dbReference>
<dbReference type="PANTHER" id="PTHR30408">
    <property type="entry name" value="TYPE-1 RESTRICTION ENZYME ECOKI SPECIFICITY PROTEIN"/>
    <property type="match status" value="1"/>
</dbReference>
<keyword evidence="4" id="KW-0540">Nuclease</keyword>
<organism evidence="4 5">
    <name type="scientific">Streptococcus mitis</name>
    <dbReference type="NCBI Taxonomy" id="28037"/>
    <lineage>
        <taxon>Bacteria</taxon>
        <taxon>Bacillati</taxon>
        <taxon>Bacillota</taxon>
        <taxon>Bacilli</taxon>
        <taxon>Lactobacillales</taxon>
        <taxon>Streptococcaceae</taxon>
        <taxon>Streptococcus</taxon>
        <taxon>Streptococcus mitis group</taxon>
    </lineage>
</organism>
<dbReference type="AlphaFoldDB" id="A0A6M9F789"/>
<evidence type="ECO:0000313" key="4">
    <source>
        <dbReference type="EMBL" id="QKL32289.1"/>
    </source>
</evidence>
<keyword evidence="4" id="KW-0378">Hydrolase</keyword>
<dbReference type="Gene3D" id="1.10.287.1120">
    <property type="entry name" value="Bipartite methylase S protein"/>
    <property type="match status" value="1"/>
</dbReference>
<keyword evidence="1" id="KW-0680">Restriction system</keyword>
<dbReference type="InterPro" id="IPR052021">
    <property type="entry name" value="Type-I_RS_S_subunit"/>
</dbReference>